<evidence type="ECO:0000256" key="3">
    <source>
        <dbReference type="ARBA" id="ARBA00001946"/>
    </source>
</evidence>
<dbReference type="PRINTS" id="PR00418">
    <property type="entry name" value="TPI2FAMILY"/>
</dbReference>
<comment type="subunit">
    <text evidence="13">Homodimer.</text>
</comment>
<dbReference type="InterPro" id="IPR014721">
    <property type="entry name" value="Ribsml_uS5_D2-typ_fold_subgr"/>
</dbReference>
<dbReference type="STRING" id="4565.A0A3B6QGT5"/>
<dbReference type="Gramene" id="TraesROB_scaffold_045593_01G000100.1">
    <property type="protein sequence ID" value="TraesROB_scaffold_045593_01G000100.1"/>
    <property type="gene ID" value="TraesROB_scaffold_045593_01G000100"/>
</dbReference>
<dbReference type="Gene3D" id="3.30.1360.40">
    <property type="match status" value="1"/>
</dbReference>
<dbReference type="InterPro" id="IPR013758">
    <property type="entry name" value="Topo_IIA_A/C_ab"/>
</dbReference>
<dbReference type="InterPro" id="IPR001241">
    <property type="entry name" value="Topo_IIA"/>
</dbReference>
<dbReference type="CDD" id="cd03481">
    <property type="entry name" value="TopoIIA_Trans_ScTopoIIA"/>
    <property type="match status" value="1"/>
</dbReference>
<dbReference type="CDD" id="cd00187">
    <property type="entry name" value="TOP4c"/>
    <property type="match status" value="1"/>
</dbReference>
<dbReference type="Pfam" id="PF16898">
    <property type="entry name" value="TOPRIM_C"/>
    <property type="match status" value="1"/>
</dbReference>
<feature type="compositionally biased region" description="Acidic residues" evidence="14">
    <location>
        <begin position="1582"/>
        <end position="1606"/>
    </location>
</feature>
<dbReference type="Gramene" id="TraesCAD_scaffold_131275_01G000100.1">
    <property type="protein sequence ID" value="TraesCAD_scaffold_131275_01G000100.1"/>
    <property type="gene ID" value="TraesCAD_scaffold_131275_01G000100"/>
</dbReference>
<evidence type="ECO:0000256" key="2">
    <source>
        <dbReference type="ARBA" id="ARBA00001913"/>
    </source>
</evidence>
<comment type="similarity">
    <text evidence="4 13">Belongs to the type II topoisomerase family.</text>
</comment>
<dbReference type="Gene3D" id="3.30.230.10">
    <property type="match status" value="1"/>
</dbReference>
<dbReference type="GO" id="GO:0003918">
    <property type="term" value="F:DNA topoisomerase type II (double strand cut, ATP-hydrolyzing) activity"/>
    <property type="evidence" value="ECO:0000318"/>
    <property type="project" value="GO_Central"/>
</dbReference>
<dbReference type="Proteomes" id="UP000019116">
    <property type="component" value="Chromosome 6D"/>
</dbReference>
<dbReference type="SUPFAM" id="SSF54211">
    <property type="entry name" value="Ribosomal protein S5 domain 2-like"/>
    <property type="match status" value="1"/>
</dbReference>
<feature type="region of interest" description="Disordered" evidence="14">
    <location>
        <begin position="1055"/>
        <end position="1089"/>
    </location>
</feature>
<dbReference type="FunFam" id="3.90.199.10:FF:000002">
    <property type="entry name" value="DNA topoisomerase 2"/>
    <property type="match status" value="1"/>
</dbReference>
<dbReference type="InterPro" id="IPR013506">
    <property type="entry name" value="Topo_IIA_bsu_dom2"/>
</dbReference>
<dbReference type="Gene3D" id="3.30.565.10">
    <property type="entry name" value="Histidine kinase-like ATPase, C-terminal domain"/>
    <property type="match status" value="1"/>
</dbReference>
<reference evidence="17" key="1">
    <citation type="submission" date="2018-08" db="EMBL/GenBank/DDBJ databases">
        <authorList>
            <person name="Rossello M."/>
        </authorList>
    </citation>
    <scope>NUCLEOTIDE SEQUENCE [LARGE SCALE GENOMIC DNA]</scope>
    <source>
        <strain evidence="17">cv. Chinese Spring</strain>
    </source>
</reference>
<dbReference type="InterPro" id="IPR013757">
    <property type="entry name" value="Topo_IIA_A_a_sf"/>
</dbReference>
<dbReference type="SUPFAM" id="SSF55874">
    <property type="entry name" value="ATPase domain of HSP90 chaperone/DNA topoisomerase II/histidine kinase"/>
    <property type="match status" value="1"/>
</dbReference>
<comment type="function">
    <text evidence="13">Control of topological states of DNA by transient breakage and subsequent rejoining of DNA strands. Topoisomerase II makes double-strand breaks.</text>
</comment>
<feature type="compositionally biased region" description="Acidic residues" evidence="14">
    <location>
        <begin position="1446"/>
        <end position="1460"/>
    </location>
</feature>
<accession>A0A3B6QGT5</accession>
<keyword evidence="8" id="KW-0460">Magnesium</keyword>
<evidence type="ECO:0000256" key="10">
    <source>
        <dbReference type="ARBA" id="ARBA00023125"/>
    </source>
</evidence>
<dbReference type="Gene3D" id="3.40.50.670">
    <property type="match status" value="1"/>
</dbReference>
<dbReference type="PaxDb" id="4565-Traes_6DL_2BA26E6A2.2"/>
<evidence type="ECO:0000256" key="11">
    <source>
        <dbReference type="ARBA" id="ARBA00023235"/>
    </source>
</evidence>
<dbReference type="PROSITE" id="PS00177">
    <property type="entry name" value="TOPOISOMERASE_II"/>
    <property type="match status" value="1"/>
</dbReference>
<dbReference type="PANTHER" id="PTHR10169:SF38">
    <property type="entry name" value="DNA TOPOISOMERASE 2"/>
    <property type="match status" value="1"/>
</dbReference>
<dbReference type="InterPro" id="IPR031660">
    <property type="entry name" value="TOPRIM_C"/>
</dbReference>
<comment type="catalytic activity">
    <reaction evidence="1 12 13">
        <text>ATP-dependent breakage, passage and rejoining of double-stranded DNA.</text>
        <dbReference type="EC" id="5.6.2.2"/>
    </reaction>
</comment>
<evidence type="ECO:0000259" key="16">
    <source>
        <dbReference type="PROSITE" id="PS52040"/>
    </source>
</evidence>
<dbReference type="FunFam" id="3.30.1490.30:FF:000001">
    <property type="entry name" value="DNA topoisomerase 2"/>
    <property type="match status" value="1"/>
</dbReference>
<dbReference type="Pfam" id="PF01751">
    <property type="entry name" value="Toprim"/>
    <property type="match status" value="1"/>
</dbReference>
<dbReference type="GO" id="GO:0000819">
    <property type="term" value="P:sister chromatid segregation"/>
    <property type="evidence" value="ECO:0000318"/>
    <property type="project" value="GO_Central"/>
</dbReference>
<dbReference type="Pfam" id="PF02518">
    <property type="entry name" value="HATPase_c"/>
    <property type="match status" value="1"/>
</dbReference>
<dbReference type="InterPro" id="IPR050634">
    <property type="entry name" value="DNA_Topoisomerase_II"/>
</dbReference>
<feature type="domain" description="Toprim" evidence="15">
    <location>
        <begin position="569"/>
        <end position="683"/>
    </location>
</feature>
<feature type="region of interest" description="Disordered" evidence="14">
    <location>
        <begin position="1217"/>
        <end position="1244"/>
    </location>
</feature>
<keyword evidence="7 13" id="KW-0067">ATP-binding</keyword>
<comment type="cofactor">
    <cofactor evidence="3">
        <name>Mg(2+)</name>
        <dbReference type="ChEBI" id="CHEBI:18420"/>
    </cofactor>
</comment>
<dbReference type="PANTHER" id="PTHR10169">
    <property type="entry name" value="DNA TOPOISOMERASE/GYRASE"/>
    <property type="match status" value="1"/>
</dbReference>
<comment type="cofactor">
    <cofactor evidence="2">
        <name>Ca(2+)</name>
        <dbReference type="ChEBI" id="CHEBI:29108"/>
    </cofactor>
</comment>
<dbReference type="PRINTS" id="PR01158">
    <property type="entry name" value="TOPISMRASEII"/>
</dbReference>
<dbReference type="PROSITE" id="PS50880">
    <property type="entry name" value="TOPRIM"/>
    <property type="match status" value="1"/>
</dbReference>
<evidence type="ECO:0000256" key="6">
    <source>
        <dbReference type="ARBA" id="ARBA00022741"/>
    </source>
</evidence>
<evidence type="ECO:0000256" key="12">
    <source>
        <dbReference type="PROSITE-ProRule" id="PRU01384"/>
    </source>
</evidence>
<evidence type="ECO:0000256" key="4">
    <source>
        <dbReference type="ARBA" id="ARBA00011080"/>
    </source>
</evidence>
<dbReference type="Pfam" id="PF00204">
    <property type="entry name" value="DNA_gyraseB"/>
    <property type="match status" value="1"/>
</dbReference>
<dbReference type="OrthoDB" id="276498at2759"/>
<dbReference type="Gene3D" id="1.10.268.10">
    <property type="entry name" value="Topoisomerase, domain 3"/>
    <property type="match status" value="1"/>
</dbReference>
<dbReference type="Gramene" id="TraesCS6D02G246300.1">
    <property type="protein sequence ID" value="TraesCS6D02G246300.1"/>
    <property type="gene ID" value="TraesCS6D02G246300"/>
</dbReference>
<dbReference type="OMA" id="NCYVVEM"/>
<dbReference type="GO" id="GO:0003677">
    <property type="term" value="F:DNA binding"/>
    <property type="evidence" value="ECO:0007669"/>
    <property type="project" value="UniProtKB-UniRule"/>
</dbReference>
<dbReference type="Gene3D" id="3.30.1490.30">
    <property type="match status" value="1"/>
</dbReference>
<dbReference type="GO" id="GO:0006265">
    <property type="term" value="P:DNA topological change"/>
    <property type="evidence" value="ECO:0007669"/>
    <property type="project" value="UniProtKB-UniRule"/>
</dbReference>
<keyword evidence="10 12" id="KW-0238">DNA-binding</keyword>
<dbReference type="GO" id="GO:0005524">
    <property type="term" value="F:ATP binding"/>
    <property type="evidence" value="ECO:0007669"/>
    <property type="project" value="UniProtKB-UniRule"/>
</dbReference>
<dbReference type="InterPro" id="IPR034157">
    <property type="entry name" value="TOPRIM_TopoII"/>
</dbReference>
<dbReference type="InterPro" id="IPR003594">
    <property type="entry name" value="HATPase_dom"/>
</dbReference>
<dbReference type="Gramene" id="TraesCS6D03G0602900.2">
    <property type="protein sequence ID" value="TraesCS6D03G0602900.2.CDS"/>
    <property type="gene ID" value="TraesCS6D03G0602900"/>
</dbReference>
<dbReference type="EC" id="5.6.2.2" evidence="13"/>
<dbReference type="GO" id="GO:0005634">
    <property type="term" value="C:nucleus"/>
    <property type="evidence" value="ECO:0000318"/>
    <property type="project" value="GO_Central"/>
</dbReference>
<evidence type="ECO:0000313" key="18">
    <source>
        <dbReference type="Proteomes" id="UP000019116"/>
    </source>
</evidence>
<feature type="compositionally biased region" description="Basic and acidic residues" evidence="14">
    <location>
        <begin position="1466"/>
        <end position="1482"/>
    </location>
</feature>
<dbReference type="FunFam" id="3.40.50.670:FF:000001">
    <property type="entry name" value="DNA topoisomerase 2"/>
    <property type="match status" value="2"/>
</dbReference>
<dbReference type="Pfam" id="PF00521">
    <property type="entry name" value="DNA_topoisoIV"/>
    <property type="match status" value="1"/>
</dbReference>
<dbReference type="InterPro" id="IPR013759">
    <property type="entry name" value="Topo_IIA_B_C"/>
</dbReference>
<gene>
    <name evidence="17" type="primary">LOC123145178</name>
</gene>
<reference evidence="17" key="2">
    <citation type="submission" date="2018-10" db="UniProtKB">
        <authorList>
            <consortium name="EnsemblPlants"/>
        </authorList>
    </citation>
    <scope>IDENTIFICATION</scope>
</reference>
<feature type="compositionally biased region" description="Basic and acidic residues" evidence="14">
    <location>
        <begin position="1499"/>
        <end position="1509"/>
    </location>
</feature>
<evidence type="ECO:0000256" key="9">
    <source>
        <dbReference type="ARBA" id="ARBA00023029"/>
    </source>
</evidence>
<feature type="region of interest" description="Disordered" evidence="14">
    <location>
        <begin position="1314"/>
        <end position="1606"/>
    </location>
</feature>
<dbReference type="InterPro" id="IPR018522">
    <property type="entry name" value="TopoIIA_CS"/>
</dbReference>
<sequence length="1606" mass="179964">MHPLLPCFFPETTLFSRVKPSKGTERLEYVGTHTLPCAFTPVAVSRIPHPTGRTRWAHTRNVARSPNSNFESPRSPLPVHFKPHPIPLPLPQIPNSKPHPAFPPTPQTLARTQPLCAAMAPAAKKPPLKSSSSHNSAAGDAAGKTIEEMYQKKTQLEHILLRPDTYVGSVQNHTQTLWVYEDGAMVNRPVSYVPGLYKIFDEILVNAADNKQRDPSMDSLKVDIDVEGCCISIYNNGDGVPVEIHQEEGVYVPELIFGHLLTSSNYDDNERKTTGGRNGYGAKLANIFSTEFVIETADGHRLKRYRQVFSENMGKKSEPEIKKCKQSENWTRVTFKPDLAKFNMTELEADVVALMRKRVVDMAGTLGKTVKVELNGEKVAVKSFSDYVQLYINSASKEGIDLPRIYQKINDRWEVCVSLSEGQFQQVSFVNGIATIRGGTHVDYVANQVASHVMGVVNKKNKQANMKLHTVKGYLWVFVNALIDNPAFDSQTKETLTTRQASFGSTCELSDEFLKKVSSSGVVTNLLSWAEFKLSKELKKTDGTKKTSIVGIPKLEDANDAGGKNSDKCTLILTEGDSAKALAMAGIGVVGRDHYGVFPLRGKLLNVREASHKQLMENAEIQNIKKILGLQHEKKYDSTKGLRYGHLMIMTDQDHDGSHIKGLLINFIHKEWPSLLKVPSFLVEFITPIIKATKGKSVKPFYSMPDYEAWKEDLGASASSWTIKYYKGLGTSTAEEGRDYFEHIALHKKDFVWADDKEDGEAIELAFSKKKISERKDWLTNYQPGTCLDQREKRIKYSDFINKELILFSMADLERSIPSMVDGFKPGQRKILFCSFKKNLLKESKVAQFIGYVSEHSAYHHGEQSLASTIIGMAQDFVGSNNINLLEPRGQFGTRNAGGKDAASARYIFTRLQPVTRLIFPKDDDVLLNYLNEDGQSIEPSWYMPIIPMVLVNGSEGIGTGWSTYVPNYNPKDIIANLKRLLNGETIVPMVPWYRGFKGSLKETSSKATGVTYTITGVIEEVADTKLKITELPVRRWTTDYKEFLESMCPIPIKEKEKSKDKNKEKKKDKDKDKDKEKEKSKEPPLLEEIRSQCDHADVEFELILTEQNMNIAKQEGLEKKFKLTTTIGTTNMHLFDSHGKIKKYDTPEDVLQEFFDLRFEFYVKRKKVMLENMGNELLKYQNKVRFILAVISGKIIVNNRKRADLFQELKQQGYKPFPKKKPTSGPVAVGSTEADEDNDESPAEAAASDYEYLLAMSIGTLTMEKVKELIAQQDKVEADLEILRNTEPKTLWLRDLDALEKELDVLDAKLEAEQNDRSRKRAKNSEKAKDPKPATKKQPKKATAKSQKAGSDDDVDYKGDILKPAAQKKKPPPKKASAPVKDEVKDEEDEVAELKDRLAAYNIDSDNSPEPSAMETEEQQKGKKGWNGPSKRGAAKKAMSSLAEISDEDVAEPDHESDDGGSSMEVEKKTKGRKPAAEKPKTTIRKRAPAQTKGMRQKVMEEIFKPTDDSTLSAPSPEKKVRRIRDSPFNKKSGSVLHRMASSSTGTEDAEAPPSGSSAEPVVPRRTTRERKAAVVYVASESEDDESEDEDVSEPSDDDDFSEDD</sequence>
<dbReference type="CDD" id="cd16930">
    <property type="entry name" value="HATPase_TopII-like"/>
    <property type="match status" value="1"/>
</dbReference>
<protein>
    <recommendedName>
        <fullName evidence="13">DNA topoisomerase 2</fullName>
        <ecNumber evidence="13">5.6.2.2</ecNumber>
    </recommendedName>
</protein>
<dbReference type="SMART" id="SM00433">
    <property type="entry name" value="TOP2c"/>
    <property type="match status" value="1"/>
</dbReference>
<dbReference type="InterPro" id="IPR020568">
    <property type="entry name" value="Ribosomal_Su5_D2-typ_SF"/>
</dbReference>
<dbReference type="Gramene" id="TraesWEE_scaffold_040494_01G000100.1">
    <property type="protein sequence ID" value="TraesWEE_scaffold_040494_01G000100.1"/>
    <property type="gene ID" value="TraesWEE_scaffold_040494_01G000100"/>
</dbReference>
<organism evidence="17">
    <name type="scientific">Triticum aestivum</name>
    <name type="common">Wheat</name>
    <dbReference type="NCBI Taxonomy" id="4565"/>
    <lineage>
        <taxon>Eukaryota</taxon>
        <taxon>Viridiplantae</taxon>
        <taxon>Streptophyta</taxon>
        <taxon>Embryophyta</taxon>
        <taxon>Tracheophyta</taxon>
        <taxon>Spermatophyta</taxon>
        <taxon>Magnoliopsida</taxon>
        <taxon>Liliopsida</taxon>
        <taxon>Poales</taxon>
        <taxon>Poaceae</taxon>
        <taxon>BOP clade</taxon>
        <taxon>Pooideae</taxon>
        <taxon>Triticodae</taxon>
        <taxon>Triticeae</taxon>
        <taxon>Triticinae</taxon>
        <taxon>Triticum</taxon>
    </lineage>
</organism>
<evidence type="ECO:0000259" key="15">
    <source>
        <dbReference type="PROSITE" id="PS50880"/>
    </source>
</evidence>
<dbReference type="FunFam" id="3.30.230.10:FF:000008">
    <property type="entry name" value="DNA topoisomerase 2"/>
    <property type="match status" value="1"/>
</dbReference>
<proteinExistence type="inferred from homology"/>
<dbReference type="InterPro" id="IPR036890">
    <property type="entry name" value="HATPase_C_sf"/>
</dbReference>
<keyword evidence="6 13" id="KW-0547">Nucleotide-binding</keyword>
<evidence type="ECO:0000256" key="8">
    <source>
        <dbReference type="ARBA" id="ARBA00022842"/>
    </source>
</evidence>
<dbReference type="SMART" id="SM00434">
    <property type="entry name" value="TOP4c"/>
    <property type="match status" value="1"/>
</dbReference>
<keyword evidence="18" id="KW-1185">Reference proteome</keyword>
<dbReference type="FunFam" id="3.30.565.10:FF:000004">
    <property type="entry name" value="DNA topoisomerase 2"/>
    <property type="match status" value="1"/>
</dbReference>
<dbReference type="PROSITE" id="PS52040">
    <property type="entry name" value="TOPO_IIA"/>
    <property type="match status" value="1"/>
</dbReference>
<dbReference type="EnsemblPlants" id="TraesCS6D02G246300.1">
    <property type="protein sequence ID" value="TraesCS6D02G246300.1"/>
    <property type="gene ID" value="TraesCS6D02G246300"/>
</dbReference>
<dbReference type="SUPFAM" id="SSF56719">
    <property type="entry name" value="Type II DNA topoisomerase"/>
    <property type="match status" value="1"/>
</dbReference>
<dbReference type="GO" id="GO:0000712">
    <property type="term" value="P:resolution of meiotic recombination intermediates"/>
    <property type="evidence" value="ECO:0000318"/>
    <property type="project" value="GO_Central"/>
</dbReference>
<keyword evidence="9 12" id="KW-0799">Topoisomerase</keyword>
<evidence type="ECO:0000256" key="13">
    <source>
        <dbReference type="RuleBase" id="RU362094"/>
    </source>
</evidence>
<dbReference type="GO" id="GO:0046872">
    <property type="term" value="F:metal ion binding"/>
    <property type="evidence" value="ECO:0007669"/>
    <property type="project" value="UniProtKB-KW"/>
</dbReference>
<feature type="domain" description="Topo IIA-type catalytic" evidence="16">
    <location>
        <begin position="817"/>
        <end position="1297"/>
    </location>
</feature>
<dbReference type="Gramene" id="TraesCLE_scaffold_123374_01G000100.1">
    <property type="protein sequence ID" value="TraesCLE_scaffold_123374_01G000100.1"/>
    <property type="gene ID" value="TraesCLE_scaffold_123374_01G000100"/>
</dbReference>
<evidence type="ECO:0000256" key="1">
    <source>
        <dbReference type="ARBA" id="ARBA00000185"/>
    </source>
</evidence>
<keyword evidence="11 12" id="KW-0413">Isomerase</keyword>
<dbReference type="Gene3D" id="3.90.199.10">
    <property type="entry name" value="Topoisomerase II, domain 5"/>
    <property type="match status" value="1"/>
</dbReference>
<evidence type="ECO:0000256" key="14">
    <source>
        <dbReference type="SAM" id="MobiDB-lite"/>
    </source>
</evidence>
<dbReference type="InterPro" id="IPR006171">
    <property type="entry name" value="TOPRIM_dom"/>
</dbReference>
<keyword evidence="5" id="KW-0479">Metal-binding</keyword>
<feature type="active site" description="O-(5'-phospho-DNA)-tyrosine intermediate" evidence="12">
    <location>
        <position position="907"/>
    </location>
</feature>
<feature type="compositionally biased region" description="Acidic residues" evidence="14">
    <location>
        <begin position="1234"/>
        <end position="1243"/>
    </location>
</feature>
<name>A0A3B6QGT5_WHEAT</name>
<evidence type="ECO:0000313" key="17">
    <source>
        <dbReference type="EnsemblPlants" id="TraesCS6D02G246300.1"/>
    </source>
</evidence>
<feature type="compositionally biased region" description="Basic residues" evidence="14">
    <location>
        <begin position="1335"/>
        <end position="1344"/>
    </location>
</feature>
<dbReference type="InterPro" id="IPR002205">
    <property type="entry name" value="Topo_IIA_dom_A"/>
</dbReference>
<evidence type="ECO:0000256" key="5">
    <source>
        <dbReference type="ARBA" id="ARBA00022723"/>
    </source>
</evidence>
<dbReference type="InterPro" id="IPR001154">
    <property type="entry name" value="TopoII_euk"/>
</dbReference>
<dbReference type="CDD" id="cd03365">
    <property type="entry name" value="TOPRIM_TopoIIA"/>
    <property type="match status" value="1"/>
</dbReference>
<evidence type="ECO:0000256" key="7">
    <source>
        <dbReference type="ARBA" id="ARBA00022840"/>
    </source>
</evidence>
<dbReference type="InterPro" id="IPR013760">
    <property type="entry name" value="Topo_IIA-like_dom_sf"/>
</dbReference>
<feature type="compositionally biased region" description="Basic and acidic residues" evidence="14">
    <location>
        <begin position="1314"/>
        <end position="1334"/>
    </location>
</feature>
<dbReference type="SMR" id="A0A3B6QGT5"/>